<keyword evidence="3" id="KW-1185">Reference proteome</keyword>
<feature type="transmembrane region" description="Helical" evidence="1">
    <location>
        <begin position="12"/>
        <end position="39"/>
    </location>
</feature>
<organism evidence="2 3">
    <name type="scientific">Mixta tenebrionis</name>
    <dbReference type="NCBI Taxonomy" id="2562439"/>
    <lineage>
        <taxon>Bacteria</taxon>
        <taxon>Pseudomonadati</taxon>
        <taxon>Pseudomonadota</taxon>
        <taxon>Gammaproteobacteria</taxon>
        <taxon>Enterobacterales</taxon>
        <taxon>Erwiniaceae</taxon>
        <taxon>Mixta</taxon>
    </lineage>
</organism>
<gene>
    <name evidence="2" type="ORF">FKM52_10925</name>
</gene>
<sequence>MKILASKWFSIFVYLLIAFPTGIFIAAVTMQIVIKLFYFSLNGSSLNLSSIDYLKILKGSIAGGIIGAIGCWWIYYQHYRKNRNR</sequence>
<reference evidence="2 3" key="1">
    <citation type="submission" date="2019-06" db="EMBL/GenBank/DDBJ databases">
        <authorList>
            <person name="Yang Y."/>
        </authorList>
    </citation>
    <scope>NUCLEOTIDE SEQUENCE [LARGE SCALE GENOMIC DNA]</scope>
    <source>
        <strain evidence="2 3">BIT-26</strain>
    </source>
</reference>
<comment type="caution">
    <text evidence="2">The sequence shown here is derived from an EMBL/GenBank/DDBJ whole genome shotgun (WGS) entry which is preliminary data.</text>
</comment>
<feature type="transmembrane region" description="Helical" evidence="1">
    <location>
        <begin position="59"/>
        <end position="76"/>
    </location>
</feature>
<dbReference type="Proteomes" id="UP000319523">
    <property type="component" value="Unassembled WGS sequence"/>
</dbReference>
<dbReference type="OrthoDB" id="6638509at2"/>
<keyword evidence="1" id="KW-0472">Membrane</keyword>
<name>A0A506V9A6_9GAMM</name>
<dbReference type="AlphaFoldDB" id="A0A506V9A6"/>
<evidence type="ECO:0000256" key="1">
    <source>
        <dbReference type="SAM" id="Phobius"/>
    </source>
</evidence>
<protein>
    <submittedName>
        <fullName evidence="2">Uncharacterized protein</fullName>
    </submittedName>
</protein>
<proteinExistence type="predicted"/>
<keyword evidence="1" id="KW-1133">Transmembrane helix</keyword>
<dbReference type="EMBL" id="VHQI01000006">
    <property type="protein sequence ID" value="TPW41870.1"/>
    <property type="molecule type" value="Genomic_DNA"/>
</dbReference>
<accession>A0A506V9A6</accession>
<evidence type="ECO:0000313" key="3">
    <source>
        <dbReference type="Proteomes" id="UP000319523"/>
    </source>
</evidence>
<keyword evidence="1" id="KW-0812">Transmembrane</keyword>
<evidence type="ECO:0000313" key="2">
    <source>
        <dbReference type="EMBL" id="TPW41870.1"/>
    </source>
</evidence>